<dbReference type="EMBL" id="AJAQ01000011">
    <property type="protein sequence ID" value="EOH95390.1"/>
    <property type="molecule type" value="Genomic_DNA"/>
</dbReference>
<dbReference type="STRING" id="160454.RV10_GL004477"/>
<proteinExistence type="predicted"/>
<accession>R2SJJ6</accession>
<organism evidence="3 4">
    <name type="scientific">Enterococcus pallens ATCC BAA-351</name>
    <dbReference type="NCBI Taxonomy" id="1158607"/>
    <lineage>
        <taxon>Bacteria</taxon>
        <taxon>Bacillati</taxon>
        <taxon>Bacillota</taxon>
        <taxon>Bacilli</taxon>
        <taxon>Lactobacillales</taxon>
        <taxon>Enterococcaceae</taxon>
        <taxon>Enterococcus</taxon>
    </lineage>
</organism>
<dbReference type="PATRIC" id="fig|1158607.3.peg.1338"/>
<dbReference type="RefSeq" id="WP_010756382.1">
    <property type="nucleotide sequence ID" value="NZ_KB946307.1"/>
</dbReference>
<evidence type="ECO:0000256" key="1">
    <source>
        <dbReference type="SAM" id="MobiDB-lite"/>
    </source>
</evidence>
<gene>
    <name evidence="3" type="ORF">UAU_01352</name>
</gene>
<dbReference type="eggNOG" id="ENOG50306TF">
    <property type="taxonomic scope" value="Bacteria"/>
</dbReference>
<sequence>MKKIKRIRFLLSKNKQARKALALVCFMLLMLGAVLVGMKLLDDNGRVSAHPTNPLTVTDENGNNAFNVPIDGGAVFEQSLTSQTPRFNNYLQNDEIVAILEKKIVDATGAAVSELGTISVAIRAIEKTTYGNYVVLYGFAGSNKGGLIKVAVFNKEGQLLAENLVGKTTDIALRINTGFYNVSNNAYLVGTQDGSFFRYEISGESNTAASINRVKLTTTDNPNTGMKANYHIKVNTFSTYSDDSIIVGRINTSNSTHEGKVKHRVPFAAINVNGWEGSGFSGASSYLFSVENLLNTDPEINLPNEGVQVVTTPTNIFYNNDGKVYGTFSNSHYDGVKTTSKLSFQVFDTNEDIQDPLTGENLKKRKYSYATNRELLVLEEICTDDHAYFLVVDSPKTKLIEVDLNTYASREIQTFPRLTRIKLINNSDGTISYFGSTSSLTDNFYSDYYSNNLTGANYFISGLMKGITDSEPLKTISVRALETNGFVLPTKIIDSGNNQLFMGGSTADKDKFVDKLSLYHEAVPPATSGAPSSNMGFIGVLEINDDYSPAIKGEKAITVDITNNAVANPSPTNYRNWNTLDRWLITGKENGLMSDDTAINVYDQVDSNDTSLGATPQDRENALQMKINRNPLSISSPIDWSGLGFDKTKAGPQLITYFVSDSQGQASVTSRWINKKTSQTVDDPDNKFALDAQNFHIPLADLETTFNVADADKVFKKLAKTTAWDLVNHGTGDGDHGEGLDEDGEESKFSSKVTVDANQLKALREATVAKPYPVDVTYTTGVSGITIRNRVWVFATTKNTLPNTKTNPAITPKDTNGVVYYADDYTIPYRLRKTQTNNKVLENGNVKVYDYFDASNETSAELPTLADATNNPNKLVVSLPTIHDALAPGKVTPSVTYKWDGPLDANHKDGSISGNETIGHLDITLTGNVLFHVRQVVLNESGEIVVPTEGYFDIKNIKNNGGNPAVDPDYQANLTGKSGLLADEPGFTDIAVDTDQLTDLADQVQMSVVVPEFYNLLGYYQTTQLADANGASHENHSAYTAGPLQLSKNELNQGEEFWVTFYVQPNVDGQDNPKTPQPYSWDYKKNDLGKIKTK</sequence>
<feature type="region of interest" description="Disordered" evidence="1">
    <location>
        <begin position="1067"/>
        <end position="1094"/>
    </location>
</feature>
<keyword evidence="4" id="KW-1185">Reference proteome</keyword>
<protein>
    <submittedName>
        <fullName evidence="3">Uncharacterized protein</fullName>
    </submittedName>
</protein>
<keyword evidence="2" id="KW-0472">Membrane</keyword>
<name>R2SJJ6_9ENTE</name>
<evidence type="ECO:0000313" key="3">
    <source>
        <dbReference type="EMBL" id="EOH95390.1"/>
    </source>
</evidence>
<keyword evidence="2" id="KW-0812">Transmembrane</keyword>
<evidence type="ECO:0000313" key="4">
    <source>
        <dbReference type="Proteomes" id="UP000013782"/>
    </source>
</evidence>
<dbReference type="HOGENOM" id="CLU_285721_0_0_9"/>
<feature type="region of interest" description="Disordered" evidence="1">
    <location>
        <begin position="729"/>
        <end position="749"/>
    </location>
</feature>
<evidence type="ECO:0000256" key="2">
    <source>
        <dbReference type="SAM" id="Phobius"/>
    </source>
</evidence>
<feature type="compositionally biased region" description="Polar residues" evidence="1">
    <location>
        <begin position="1067"/>
        <end position="1078"/>
    </location>
</feature>
<keyword evidence="2" id="KW-1133">Transmembrane helix</keyword>
<feature type="compositionally biased region" description="Basic and acidic residues" evidence="1">
    <location>
        <begin position="1082"/>
        <end position="1094"/>
    </location>
</feature>
<dbReference type="AlphaFoldDB" id="R2SJJ6"/>
<feature type="transmembrane region" description="Helical" evidence="2">
    <location>
        <begin position="20"/>
        <end position="41"/>
    </location>
</feature>
<dbReference type="Proteomes" id="UP000013782">
    <property type="component" value="Unassembled WGS sequence"/>
</dbReference>
<comment type="caution">
    <text evidence="3">The sequence shown here is derived from an EMBL/GenBank/DDBJ whole genome shotgun (WGS) entry which is preliminary data.</text>
</comment>
<reference evidence="3 4" key="1">
    <citation type="submission" date="2013-02" db="EMBL/GenBank/DDBJ databases">
        <title>The Genome Sequence of Enterococcus pallens BAA-351.</title>
        <authorList>
            <consortium name="The Broad Institute Genome Sequencing Platform"/>
            <consortium name="The Broad Institute Genome Sequencing Center for Infectious Disease"/>
            <person name="Earl A.M."/>
            <person name="Gilmore M.S."/>
            <person name="Lebreton F."/>
            <person name="Walker B."/>
            <person name="Young S.K."/>
            <person name="Zeng Q."/>
            <person name="Gargeya S."/>
            <person name="Fitzgerald M."/>
            <person name="Haas B."/>
            <person name="Abouelleil A."/>
            <person name="Alvarado L."/>
            <person name="Arachchi H.M."/>
            <person name="Berlin A.M."/>
            <person name="Chapman S.B."/>
            <person name="Dewar J."/>
            <person name="Goldberg J."/>
            <person name="Griggs A."/>
            <person name="Gujja S."/>
            <person name="Hansen M."/>
            <person name="Howarth C."/>
            <person name="Imamovic A."/>
            <person name="Larimer J."/>
            <person name="McCowan C."/>
            <person name="Murphy C."/>
            <person name="Neiman D."/>
            <person name="Pearson M."/>
            <person name="Priest M."/>
            <person name="Roberts A."/>
            <person name="Saif S."/>
            <person name="Shea T."/>
            <person name="Sisk P."/>
            <person name="Sykes S."/>
            <person name="Wortman J."/>
            <person name="Nusbaum C."/>
            <person name="Birren B."/>
        </authorList>
    </citation>
    <scope>NUCLEOTIDE SEQUENCE [LARGE SCALE GENOMIC DNA]</scope>
    <source>
        <strain evidence="3 4">ATCC BAA-351</strain>
    </source>
</reference>